<dbReference type="AlphaFoldDB" id="A0AAV7W3E3"/>
<sequence>MFVFGRPWSLAIYGAAGTRSHDDVLLIGRYLVSTARGKPRVAAGNALQGLGRDPGLVGPIGRDEWRPLMSSSALVSQDRAPPVPSCCMRCGA</sequence>
<name>A0AAV7W3E3_PLEWA</name>
<reference evidence="1" key="1">
    <citation type="journal article" date="2022" name="bioRxiv">
        <title>Sequencing and chromosome-scale assembly of the giantPleurodeles waltlgenome.</title>
        <authorList>
            <person name="Brown T."/>
            <person name="Elewa A."/>
            <person name="Iarovenko S."/>
            <person name="Subramanian E."/>
            <person name="Araus A.J."/>
            <person name="Petzold A."/>
            <person name="Susuki M."/>
            <person name="Suzuki K.-i.T."/>
            <person name="Hayashi T."/>
            <person name="Toyoda A."/>
            <person name="Oliveira C."/>
            <person name="Osipova E."/>
            <person name="Leigh N.D."/>
            <person name="Simon A."/>
            <person name="Yun M.H."/>
        </authorList>
    </citation>
    <scope>NUCLEOTIDE SEQUENCE</scope>
    <source>
        <strain evidence="1">20211129_DDA</strain>
        <tissue evidence="1">Liver</tissue>
    </source>
</reference>
<gene>
    <name evidence="1" type="ORF">NDU88_003889</name>
</gene>
<dbReference type="Proteomes" id="UP001066276">
    <property type="component" value="Chromosome 1_2"/>
</dbReference>
<keyword evidence="2" id="KW-1185">Reference proteome</keyword>
<organism evidence="1 2">
    <name type="scientific">Pleurodeles waltl</name>
    <name type="common">Iberian ribbed newt</name>
    <dbReference type="NCBI Taxonomy" id="8319"/>
    <lineage>
        <taxon>Eukaryota</taxon>
        <taxon>Metazoa</taxon>
        <taxon>Chordata</taxon>
        <taxon>Craniata</taxon>
        <taxon>Vertebrata</taxon>
        <taxon>Euteleostomi</taxon>
        <taxon>Amphibia</taxon>
        <taxon>Batrachia</taxon>
        <taxon>Caudata</taxon>
        <taxon>Salamandroidea</taxon>
        <taxon>Salamandridae</taxon>
        <taxon>Pleurodelinae</taxon>
        <taxon>Pleurodeles</taxon>
    </lineage>
</organism>
<evidence type="ECO:0000313" key="1">
    <source>
        <dbReference type="EMBL" id="KAJ1208504.1"/>
    </source>
</evidence>
<proteinExistence type="predicted"/>
<dbReference type="EMBL" id="JANPWB010000002">
    <property type="protein sequence ID" value="KAJ1208504.1"/>
    <property type="molecule type" value="Genomic_DNA"/>
</dbReference>
<accession>A0AAV7W3E3</accession>
<protein>
    <submittedName>
        <fullName evidence="1">Uncharacterized protein</fullName>
    </submittedName>
</protein>
<comment type="caution">
    <text evidence="1">The sequence shown here is derived from an EMBL/GenBank/DDBJ whole genome shotgun (WGS) entry which is preliminary data.</text>
</comment>
<evidence type="ECO:0000313" key="2">
    <source>
        <dbReference type="Proteomes" id="UP001066276"/>
    </source>
</evidence>